<dbReference type="WBParaSite" id="ECPE_0001155701-mRNA-1">
    <property type="protein sequence ID" value="ECPE_0001155701-mRNA-1"/>
    <property type="gene ID" value="ECPE_0001155701"/>
</dbReference>
<dbReference type="AlphaFoldDB" id="A0A183AX37"/>
<dbReference type="OrthoDB" id="6265926at2759"/>
<gene>
    <name evidence="2" type="ORF">ECPE_LOCUS11521</name>
</gene>
<feature type="region of interest" description="Disordered" evidence="1">
    <location>
        <begin position="75"/>
        <end position="99"/>
    </location>
</feature>
<name>A0A183AX37_9TREM</name>
<sequence length="99" mass="10217">MSATAMLPPKLPPPPPPPPGHGSSGLQQQQSQHRVSDSPGTDTEHGIKYEDDPSSANLTENSMMILSQSVDSIHTLATNGGGDESEVSPGSCDNSPALI</sequence>
<dbReference type="Proteomes" id="UP000272942">
    <property type="component" value="Unassembled WGS sequence"/>
</dbReference>
<dbReference type="EMBL" id="UZAN01050992">
    <property type="protein sequence ID" value="VDP88609.1"/>
    <property type="molecule type" value="Genomic_DNA"/>
</dbReference>
<feature type="region of interest" description="Disordered" evidence="1">
    <location>
        <begin position="1"/>
        <end position="62"/>
    </location>
</feature>
<evidence type="ECO:0000313" key="2">
    <source>
        <dbReference type="EMBL" id="VDP88609.1"/>
    </source>
</evidence>
<feature type="compositionally biased region" description="Pro residues" evidence="1">
    <location>
        <begin position="9"/>
        <end position="20"/>
    </location>
</feature>
<proteinExistence type="predicted"/>
<reference evidence="4" key="1">
    <citation type="submission" date="2016-06" db="UniProtKB">
        <authorList>
            <consortium name="WormBaseParasite"/>
        </authorList>
    </citation>
    <scope>IDENTIFICATION</scope>
</reference>
<reference evidence="2 3" key="2">
    <citation type="submission" date="2018-11" db="EMBL/GenBank/DDBJ databases">
        <authorList>
            <consortium name="Pathogen Informatics"/>
        </authorList>
    </citation>
    <scope>NUCLEOTIDE SEQUENCE [LARGE SCALE GENOMIC DNA]</scope>
    <source>
        <strain evidence="2 3">Egypt</strain>
    </source>
</reference>
<evidence type="ECO:0000313" key="3">
    <source>
        <dbReference type="Proteomes" id="UP000272942"/>
    </source>
</evidence>
<evidence type="ECO:0000256" key="1">
    <source>
        <dbReference type="SAM" id="MobiDB-lite"/>
    </source>
</evidence>
<accession>A0A183AX37</accession>
<keyword evidence="3" id="KW-1185">Reference proteome</keyword>
<organism evidence="4">
    <name type="scientific">Echinostoma caproni</name>
    <dbReference type="NCBI Taxonomy" id="27848"/>
    <lineage>
        <taxon>Eukaryota</taxon>
        <taxon>Metazoa</taxon>
        <taxon>Spiralia</taxon>
        <taxon>Lophotrochozoa</taxon>
        <taxon>Platyhelminthes</taxon>
        <taxon>Trematoda</taxon>
        <taxon>Digenea</taxon>
        <taxon>Plagiorchiida</taxon>
        <taxon>Echinostomata</taxon>
        <taxon>Echinostomatoidea</taxon>
        <taxon>Echinostomatidae</taxon>
        <taxon>Echinostoma</taxon>
    </lineage>
</organism>
<evidence type="ECO:0000313" key="4">
    <source>
        <dbReference type="WBParaSite" id="ECPE_0001155701-mRNA-1"/>
    </source>
</evidence>
<feature type="compositionally biased region" description="Basic and acidic residues" evidence="1">
    <location>
        <begin position="42"/>
        <end position="51"/>
    </location>
</feature>
<protein>
    <submittedName>
        <fullName evidence="4">Focal adhesion kinase 1</fullName>
    </submittedName>
</protein>